<dbReference type="EMBL" id="JACHGB010000005">
    <property type="protein sequence ID" value="MBB5272513.1"/>
    <property type="molecule type" value="Genomic_DNA"/>
</dbReference>
<organism evidence="3 4">
    <name type="scientific">Quisquiliibacterium transsilvanicum</name>
    <dbReference type="NCBI Taxonomy" id="1549638"/>
    <lineage>
        <taxon>Bacteria</taxon>
        <taxon>Pseudomonadati</taxon>
        <taxon>Pseudomonadota</taxon>
        <taxon>Betaproteobacteria</taxon>
        <taxon>Burkholderiales</taxon>
        <taxon>Burkholderiaceae</taxon>
        <taxon>Quisquiliibacterium</taxon>
    </lineage>
</organism>
<dbReference type="InterPro" id="IPR025110">
    <property type="entry name" value="AMP-bd_C"/>
</dbReference>
<protein>
    <submittedName>
        <fullName evidence="3">Long-chain acyl-CoA synthetase</fullName>
        <ecNumber evidence="3">6.2.1.3</ecNumber>
    </submittedName>
</protein>
<reference evidence="3 4" key="1">
    <citation type="submission" date="2020-08" db="EMBL/GenBank/DDBJ databases">
        <title>Genomic Encyclopedia of Type Strains, Phase IV (KMG-IV): sequencing the most valuable type-strain genomes for metagenomic binning, comparative biology and taxonomic classification.</title>
        <authorList>
            <person name="Goeker M."/>
        </authorList>
    </citation>
    <scope>NUCLEOTIDE SEQUENCE [LARGE SCALE GENOMIC DNA]</scope>
    <source>
        <strain evidence="3 4">DSM 29781</strain>
    </source>
</reference>
<keyword evidence="4" id="KW-1185">Reference proteome</keyword>
<accession>A0A7W8HJS0</accession>
<proteinExistence type="predicted"/>
<dbReference type="SUPFAM" id="SSF56801">
    <property type="entry name" value="Acetyl-CoA synthetase-like"/>
    <property type="match status" value="1"/>
</dbReference>
<evidence type="ECO:0000259" key="1">
    <source>
        <dbReference type="Pfam" id="PF00501"/>
    </source>
</evidence>
<dbReference type="GO" id="GO:0004467">
    <property type="term" value="F:long-chain fatty acid-CoA ligase activity"/>
    <property type="evidence" value="ECO:0007669"/>
    <property type="project" value="UniProtKB-EC"/>
</dbReference>
<dbReference type="RefSeq" id="WP_183968122.1">
    <property type="nucleotide sequence ID" value="NZ_BAABEW010000022.1"/>
</dbReference>
<feature type="domain" description="AMP-binding enzyme C-terminal" evidence="2">
    <location>
        <begin position="417"/>
        <end position="495"/>
    </location>
</feature>
<evidence type="ECO:0000313" key="4">
    <source>
        <dbReference type="Proteomes" id="UP000532440"/>
    </source>
</evidence>
<dbReference type="PANTHER" id="PTHR24096">
    <property type="entry name" value="LONG-CHAIN-FATTY-ACID--COA LIGASE"/>
    <property type="match status" value="1"/>
</dbReference>
<feature type="domain" description="AMP-dependent synthetase/ligase" evidence="1">
    <location>
        <begin position="6"/>
        <end position="357"/>
    </location>
</feature>
<sequence length="514" mass="56668">MHPYVHAQSTPDKPALIFASTGQAVTFRELDERSNQVAHLFRSLGLVAGDRIAILLENHPRYFELCWGAQRSGIIYTAMSTRLTSAEAAYIASDCGAKLVVSSKAMEKTAVQLRGEAPGVRHWLMIDGTADGYASWEAAVSAQPTTRIADESAGTDMLYSSGTTGRPKGVFVPPDSPAIDATNPLIEVSRNVYGLTPDSIYLSPAPLYHAAPLRFTMTVQRLGGTVVVMEHFDPEQYLQLVEKYKVTHSQLVPTMFVRMLKLPEEVRRKYDLSTLRCAIHAAAPCPVPVKQQMIDWWGPIIWEYYAGTEGNGMTMIDSANWLTHKGTVGRAVIGKLKICDDETGAELPVGKVGTVFFADGRPFSYHNDPEKTAGSTNAKGWTTLGDVGYVDEEGYLYLTDRKAYMIISGGVNIYPQEAENVLITHPKVADCAVLGVPNEEFGEEVKAVVQPRDMADAGPELEQELIAFCRQHLSAIKCPKTIDFDAELPRHPTGKLYKRLLKDRYWSGHTTKIV</sequence>
<dbReference type="InterPro" id="IPR045851">
    <property type="entry name" value="AMP-bd_C_sf"/>
</dbReference>
<dbReference type="Pfam" id="PF00501">
    <property type="entry name" value="AMP-binding"/>
    <property type="match status" value="1"/>
</dbReference>
<dbReference type="InterPro" id="IPR042099">
    <property type="entry name" value="ANL_N_sf"/>
</dbReference>
<dbReference type="PROSITE" id="PS00455">
    <property type="entry name" value="AMP_BINDING"/>
    <property type="match status" value="1"/>
</dbReference>
<dbReference type="Pfam" id="PF13193">
    <property type="entry name" value="AMP-binding_C"/>
    <property type="match status" value="1"/>
</dbReference>
<dbReference type="AlphaFoldDB" id="A0A7W8HJS0"/>
<dbReference type="InterPro" id="IPR000873">
    <property type="entry name" value="AMP-dep_synth/lig_dom"/>
</dbReference>
<gene>
    <name evidence="3" type="ORF">HNQ70_002536</name>
</gene>
<keyword evidence="3" id="KW-0436">Ligase</keyword>
<dbReference type="Proteomes" id="UP000532440">
    <property type="component" value="Unassembled WGS sequence"/>
</dbReference>
<dbReference type="InterPro" id="IPR020845">
    <property type="entry name" value="AMP-binding_CS"/>
</dbReference>
<evidence type="ECO:0000259" key="2">
    <source>
        <dbReference type="Pfam" id="PF13193"/>
    </source>
</evidence>
<evidence type="ECO:0000313" key="3">
    <source>
        <dbReference type="EMBL" id="MBB5272513.1"/>
    </source>
</evidence>
<dbReference type="PANTHER" id="PTHR24096:SF323">
    <property type="entry name" value="BLR3536 PROTEIN"/>
    <property type="match status" value="1"/>
</dbReference>
<dbReference type="Gene3D" id="3.30.300.30">
    <property type="match status" value="1"/>
</dbReference>
<dbReference type="Gene3D" id="3.40.50.12780">
    <property type="entry name" value="N-terminal domain of ligase-like"/>
    <property type="match status" value="1"/>
</dbReference>
<name>A0A7W8HJS0_9BURK</name>
<dbReference type="EC" id="6.2.1.3" evidence="3"/>
<comment type="caution">
    <text evidence="3">The sequence shown here is derived from an EMBL/GenBank/DDBJ whole genome shotgun (WGS) entry which is preliminary data.</text>
</comment>